<dbReference type="NCBIfam" id="TIGR01145">
    <property type="entry name" value="ATP_synt_delta"/>
    <property type="match status" value="1"/>
</dbReference>
<comment type="function">
    <text evidence="8">F(1)F(0) ATP synthase produces ATP from ADP in the presence of a proton or sodium gradient. F-type ATPases consist of two structural domains, F(1) containing the extramembraneous catalytic core and F(0) containing the membrane proton channel, linked together by a central stalk and a peripheral stalk. During catalysis, ATP synthesis in the catalytic domain of F(1) is coupled via a rotary mechanism of the central stalk subunits to proton translocation.</text>
</comment>
<keyword evidence="2 8" id="KW-0813">Transport</keyword>
<evidence type="ECO:0000256" key="8">
    <source>
        <dbReference type="HAMAP-Rule" id="MF_01416"/>
    </source>
</evidence>
<dbReference type="PRINTS" id="PR00125">
    <property type="entry name" value="ATPASEDELTA"/>
</dbReference>
<dbReference type="RefSeq" id="WP_089975892.1">
    <property type="nucleotide sequence ID" value="NZ_CP084916.1"/>
</dbReference>
<comment type="subcellular location">
    <subcellularLocation>
        <location evidence="8">Cell membrane</location>
        <topology evidence="8">Peripheral membrane protein</topology>
    </subcellularLocation>
    <subcellularLocation>
        <location evidence="1">Membrane</location>
    </subcellularLocation>
</comment>
<evidence type="ECO:0000256" key="2">
    <source>
        <dbReference type="ARBA" id="ARBA00022448"/>
    </source>
</evidence>
<comment type="similarity">
    <text evidence="8">Belongs to the ATPase delta chain family.</text>
</comment>
<dbReference type="EMBL" id="FNJW01000008">
    <property type="protein sequence ID" value="SDQ16812.1"/>
    <property type="molecule type" value="Genomic_DNA"/>
</dbReference>
<evidence type="ECO:0000256" key="3">
    <source>
        <dbReference type="ARBA" id="ARBA00022781"/>
    </source>
</evidence>
<proteinExistence type="inferred from homology"/>
<evidence type="ECO:0000256" key="5">
    <source>
        <dbReference type="ARBA" id="ARBA00023136"/>
    </source>
</evidence>
<keyword evidence="3 8" id="KW-0375">Hydrogen ion transport</keyword>
<sequence length="180" mass="21034">MKLNRNMNNRQLADAFYQDSKEKGTVDVAFDNMMDVRQVLETIPNLGTILVDPRLEKYKRDHLLTDLIKHFDINTQSFLHMLYDYHLISDIRDVVNEFEKIYDYKNRTVVAKVTTAVQLTDRQEERLINVMKQKLDAKKVLLHTNVDEHVLGGVVIEAESQVYDGSIRSNLEALEKQLIR</sequence>
<dbReference type="Pfam" id="PF00213">
    <property type="entry name" value="OSCP"/>
    <property type="match status" value="1"/>
</dbReference>
<evidence type="ECO:0000313" key="9">
    <source>
        <dbReference type="EMBL" id="SDQ16812.1"/>
    </source>
</evidence>
<keyword evidence="8" id="KW-1003">Cell membrane</keyword>
<dbReference type="GO" id="GO:0045259">
    <property type="term" value="C:proton-transporting ATP synthase complex"/>
    <property type="evidence" value="ECO:0007669"/>
    <property type="project" value="UniProtKB-KW"/>
</dbReference>
<keyword evidence="4 8" id="KW-0406">Ion transport</keyword>
<name>A0A1H0YNN7_9LACT</name>
<dbReference type="PROSITE" id="PS00389">
    <property type="entry name" value="ATPASE_DELTA"/>
    <property type="match status" value="1"/>
</dbReference>
<protein>
    <recommendedName>
        <fullName evidence="8">ATP synthase subunit delta</fullName>
    </recommendedName>
    <alternativeName>
        <fullName evidence="8">ATP synthase F(1) sector subunit delta</fullName>
    </alternativeName>
    <alternativeName>
        <fullName evidence="8">F-type ATPase subunit delta</fullName>
        <shortName evidence="8">F-ATPase subunit delta</shortName>
    </alternativeName>
</protein>
<evidence type="ECO:0000256" key="4">
    <source>
        <dbReference type="ARBA" id="ARBA00023065"/>
    </source>
</evidence>
<dbReference type="OrthoDB" id="9786633at2"/>
<dbReference type="Proteomes" id="UP000199481">
    <property type="component" value="Unassembled WGS sequence"/>
</dbReference>
<keyword evidence="5 8" id="KW-0472">Membrane</keyword>
<dbReference type="HAMAP" id="MF_01416">
    <property type="entry name" value="ATP_synth_delta_bact"/>
    <property type="match status" value="1"/>
</dbReference>
<evidence type="ECO:0000256" key="1">
    <source>
        <dbReference type="ARBA" id="ARBA00004370"/>
    </source>
</evidence>
<keyword evidence="6 8" id="KW-0139">CF(1)</keyword>
<dbReference type="GO" id="GO:0046933">
    <property type="term" value="F:proton-transporting ATP synthase activity, rotational mechanism"/>
    <property type="evidence" value="ECO:0007669"/>
    <property type="project" value="UniProtKB-UniRule"/>
</dbReference>
<accession>A0A1H0YNN7</accession>
<dbReference type="InterPro" id="IPR020781">
    <property type="entry name" value="ATPase_OSCP/d_CS"/>
</dbReference>
<dbReference type="AlphaFoldDB" id="A0A1H0YNN7"/>
<dbReference type="InterPro" id="IPR026015">
    <property type="entry name" value="ATP_synth_OSCP/delta_N_sf"/>
</dbReference>
<dbReference type="GO" id="GO:0005886">
    <property type="term" value="C:plasma membrane"/>
    <property type="evidence" value="ECO:0007669"/>
    <property type="project" value="UniProtKB-SubCell"/>
</dbReference>
<evidence type="ECO:0000256" key="7">
    <source>
        <dbReference type="ARBA" id="ARBA00023310"/>
    </source>
</evidence>
<comment type="function">
    <text evidence="8">This protein is part of the stalk that links CF(0) to CF(1). It either transmits conformational changes from CF(0) to CF(1) or is implicated in proton conduction.</text>
</comment>
<reference evidence="10" key="1">
    <citation type="submission" date="2016-10" db="EMBL/GenBank/DDBJ databases">
        <authorList>
            <person name="Varghese N."/>
            <person name="Submissions S."/>
        </authorList>
    </citation>
    <scope>NUCLEOTIDE SEQUENCE [LARGE SCALE GENOMIC DNA]</scope>
    <source>
        <strain evidence="10">MPL-11</strain>
    </source>
</reference>
<gene>
    <name evidence="8" type="primary">atpH</name>
    <name evidence="9" type="ORF">SAMN04487752_1065</name>
</gene>
<dbReference type="InterPro" id="IPR000711">
    <property type="entry name" value="ATPase_OSCP/dsu"/>
</dbReference>
<evidence type="ECO:0000313" key="10">
    <source>
        <dbReference type="Proteomes" id="UP000199481"/>
    </source>
</evidence>
<dbReference type="PANTHER" id="PTHR11910">
    <property type="entry name" value="ATP SYNTHASE DELTA CHAIN"/>
    <property type="match status" value="1"/>
</dbReference>
<keyword evidence="10" id="KW-1185">Reference proteome</keyword>
<organism evidence="9 10">
    <name type="scientific">Carnobacterium viridans</name>
    <dbReference type="NCBI Taxonomy" id="174587"/>
    <lineage>
        <taxon>Bacteria</taxon>
        <taxon>Bacillati</taxon>
        <taxon>Bacillota</taxon>
        <taxon>Bacilli</taxon>
        <taxon>Lactobacillales</taxon>
        <taxon>Carnobacteriaceae</taxon>
        <taxon>Carnobacterium</taxon>
    </lineage>
</organism>
<dbReference type="Gene3D" id="1.10.520.20">
    <property type="entry name" value="N-terminal domain of the delta subunit of the F1F0-ATP synthase"/>
    <property type="match status" value="1"/>
</dbReference>
<dbReference type="SUPFAM" id="SSF47928">
    <property type="entry name" value="N-terminal domain of the delta subunit of the F1F0-ATP synthase"/>
    <property type="match status" value="1"/>
</dbReference>
<keyword evidence="7 8" id="KW-0066">ATP synthesis</keyword>
<evidence type="ECO:0000256" key="6">
    <source>
        <dbReference type="ARBA" id="ARBA00023196"/>
    </source>
</evidence>